<comment type="caution">
    <text evidence="1">The sequence shown here is derived from an EMBL/GenBank/DDBJ whole genome shotgun (WGS) entry which is preliminary data.</text>
</comment>
<keyword evidence="1" id="KW-0808">Transferase</keyword>
<evidence type="ECO:0000313" key="2">
    <source>
        <dbReference type="Proteomes" id="UP000305511"/>
    </source>
</evidence>
<dbReference type="AlphaFoldDB" id="A0A4U3JTN5"/>
<feature type="non-terminal residue" evidence="1">
    <location>
        <position position="1"/>
    </location>
</feature>
<evidence type="ECO:0000313" key="1">
    <source>
        <dbReference type="EMBL" id="TKK51606.1"/>
    </source>
</evidence>
<dbReference type="EMBL" id="SIYF01000910">
    <property type="protein sequence ID" value="TKK51606.1"/>
    <property type="molecule type" value="Genomic_DNA"/>
</dbReference>
<proteinExistence type="predicted"/>
<organism evidence="1 2">
    <name type="scientific">Enterococcus faecalis</name>
    <name type="common">Streptococcus faecalis</name>
    <dbReference type="NCBI Taxonomy" id="1351"/>
    <lineage>
        <taxon>Bacteria</taxon>
        <taxon>Bacillati</taxon>
        <taxon>Bacillota</taxon>
        <taxon>Bacilli</taxon>
        <taxon>Lactobacillales</taxon>
        <taxon>Enterococcaceae</taxon>
        <taxon>Enterococcus</taxon>
    </lineage>
</organism>
<protein>
    <submittedName>
        <fullName evidence="1">Glycosyltransferase family 2 protein</fullName>
    </submittedName>
</protein>
<name>A0A4U3JTN5_ENTFL</name>
<dbReference type="Proteomes" id="UP000305511">
    <property type="component" value="Unassembled WGS sequence"/>
</dbReference>
<accession>A0A4U3JTN5</accession>
<reference evidence="1 2" key="1">
    <citation type="submission" date="2019-02" db="EMBL/GenBank/DDBJ databases">
        <title>Bacteria dissemination in different level of health care in South Africa: the effectiveness of infections prevention and control.</title>
        <authorList>
            <person name="Shobo C."/>
            <person name="Amoako D.G."/>
            <person name="Allam M."/>
            <person name="Ismail A."/>
            <person name="Bester L.A."/>
            <person name="Essack S.Y."/>
        </authorList>
    </citation>
    <scope>NUCLEOTIDE SEQUENCE [LARGE SCALE GENOMIC DNA]</scope>
    <source>
        <strain evidence="1 2">2SIL2</strain>
    </source>
</reference>
<sequence>TKCMDIVEKYQSEVLNDNKISVKLKLITKLLVKFPSLPSRISKNKLIAKIFKKMEGINR</sequence>
<gene>
    <name evidence="1" type="ORF">EY666_20690</name>
</gene>
<dbReference type="GO" id="GO:0016740">
    <property type="term" value="F:transferase activity"/>
    <property type="evidence" value="ECO:0007669"/>
    <property type="project" value="UniProtKB-KW"/>
</dbReference>